<name>A0A2P2PKZ2_RHIMU</name>
<protein>
    <submittedName>
        <fullName evidence="1">Uncharacterized protein</fullName>
    </submittedName>
</protein>
<organism evidence="1">
    <name type="scientific">Rhizophora mucronata</name>
    <name type="common">Asiatic mangrove</name>
    <dbReference type="NCBI Taxonomy" id="61149"/>
    <lineage>
        <taxon>Eukaryota</taxon>
        <taxon>Viridiplantae</taxon>
        <taxon>Streptophyta</taxon>
        <taxon>Embryophyta</taxon>
        <taxon>Tracheophyta</taxon>
        <taxon>Spermatophyta</taxon>
        <taxon>Magnoliopsida</taxon>
        <taxon>eudicotyledons</taxon>
        <taxon>Gunneridae</taxon>
        <taxon>Pentapetalae</taxon>
        <taxon>rosids</taxon>
        <taxon>fabids</taxon>
        <taxon>Malpighiales</taxon>
        <taxon>Rhizophoraceae</taxon>
        <taxon>Rhizophora</taxon>
    </lineage>
</organism>
<dbReference type="AlphaFoldDB" id="A0A2P2PKZ2"/>
<reference evidence="1" key="1">
    <citation type="submission" date="2018-02" db="EMBL/GenBank/DDBJ databases">
        <title>Rhizophora mucronata_Transcriptome.</title>
        <authorList>
            <person name="Meera S.P."/>
            <person name="Sreeshan A."/>
            <person name="Augustine A."/>
        </authorList>
    </citation>
    <scope>NUCLEOTIDE SEQUENCE</scope>
    <source>
        <tissue evidence="1">Leaf</tissue>
    </source>
</reference>
<sequence length="31" mass="3800">MTTIPWENPSQLSKLWNQHQRVVKEMLLMLF</sequence>
<accession>A0A2P2PKZ2</accession>
<evidence type="ECO:0000313" key="1">
    <source>
        <dbReference type="EMBL" id="MBX55424.1"/>
    </source>
</evidence>
<dbReference type="EMBL" id="GGEC01074940">
    <property type="protein sequence ID" value="MBX55424.1"/>
    <property type="molecule type" value="Transcribed_RNA"/>
</dbReference>
<proteinExistence type="predicted"/>